<keyword evidence="1" id="KW-0812">Transmembrane</keyword>
<keyword evidence="1" id="KW-1133">Transmembrane helix</keyword>
<dbReference type="Proteomes" id="UP000192906">
    <property type="component" value="Unassembled WGS sequence"/>
</dbReference>
<keyword evidence="3" id="KW-1185">Reference proteome</keyword>
<dbReference type="AlphaFoldDB" id="A0A1X7C3I0"/>
<organism evidence="2 3">
    <name type="scientific">Desulfovibrio gilichinskyi</name>
    <dbReference type="NCBI Taxonomy" id="1519643"/>
    <lineage>
        <taxon>Bacteria</taxon>
        <taxon>Pseudomonadati</taxon>
        <taxon>Thermodesulfobacteriota</taxon>
        <taxon>Desulfovibrionia</taxon>
        <taxon>Desulfovibrionales</taxon>
        <taxon>Desulfovibrionaceae</taxon>
        <taxon>Desulfovibrio</taxon>
    </lineage>
</organism>
<dbReference type="STRING" id="1519643.SAMN06295933_0280"/>
<evidence type="ECO:0000256" key="1">
    <source>
        <dbReference type="SAM" id="Phobius"/>
    </source>
</evidence>
<evidence type="ECO:0000313" key="3">
    <source>
        <dbReference type="Proteomes" id="UP000192906"/>
    </source>
</evidence>
<dbReference type="RefSeq" id="WP_170921353.1">
    <property type="nucleotide sequence ID" value="NZ_FWZU01000001.1"/>
</dbReference>
<proteinExistence type="predicted"/>
<evidence type="ECO:0000313" key="2">
    <source>
        <dbReference type="EMBL" id="SME89353.1"/>
    </source>
</evidence>
<sequence>MDVVQIIQTAGLVIGACAAIAAITPTPKDDAFFKPLVTLINILGCNVGQAKNKGGK</sequence>
<gene>
    <name evidence="2" type="ORF">SAMN06295933_0280</name>
</gene>
<keyword evidence="1" id="KW-0472">Membrane</keyword>
<protein>
    <submittedName>
        <fullName evidence="2">Uncharacterized protein</fullName>
    </submittedName>
</protein>
<dbReference type="EMBL" id="FWZU01000001">
    <property type="protein sequence ID" value="SME89353.1"/>
    <property type="molecule type" value="Genomic_DNA"/>
</dbReference>
<accession>A0A1X7C3I0</accession>
<name>A0A1X7C3I0_9BACT</name>
<reference evidence="3" key="1">
    <citation type="submission" date="2017-04" db="EMBL/GenBank/DDBJ databases">
        <authorList>
            <person name="Varghese N."/>
            <person name="Submissions S."/>
        </authorList>
    </citation>
    <scope>NUCLEOTIDE SEQUENCE [LARGE SCALE GENOMIC DNA]</scope>
    <source>
        <strain evidence="3">K3S</strain>
    </source>
</reference>
<feature type="transmembrane region" description="Helical" evidence="1">
    <location>
        <begin position="6"/>
        <end position="24"/>
    </location>
</feature>